<gene>
    <name evidence="2" type="ORF">F4827_003492</name>
</gene>
<protein>
    <submittedName>
        <fullName evidence="2">Type II secretory pathway pseudopilin PulG</fullName>
    </submittedName>
</protein>
<dbReference type="RefSeq" id="WP_183725191.1">
    <property type="nucleotide sequence ID" value="NZ_JACHBW010000009.1"/>
</dbReference>
<dbReference type="EMBL" id="JACHBW010000009">
    <property type="protein sequence ID" value="MBB6103637.1"/>
    <property type="molecule type" value="Genomic_DNA"/>
</dbReference>
<name>A0A7W9TYA8_9BURK</name>
<organism evidence="2 3">
    <name type="scientific">Paraburkholderia bannensis</name>
    <dbReference type="NCBI Taxonomy" id="765414"/>
    <lineage>
        <taxon>Bacteria</taxon>
        <taxon>Pseudomonadati</taxon>
        <taxon>Pseudomonadota</taxon>
        <taxon>Betaproteobacteria</taxon>
        <taxon>Burkholderiales</taxon>
        <taxon>Burkholderiaceae</taxon>
        <taxon>Paraburkholderia</taxon>
    </lineage>
</organism>
<dbReference type="Pfam" id="PF13663">
    <property type="entry name" value="DUF4148"/>
    <property type="match status" value="1"/>
</dbReference>
<evidence type="ECO:0000256" key="1">
    <source>
        <dbReference type="SAM" id="SignalP"/>
    </source>
</evidence>
<comment type="caution">
    <text evidence="2">The sequence shown here is derived from an EMBL/GenBank/DDBJ whole genome shotgun (WGS) entry which is preliminary data.</text>
</comment>
<keyword evidence="3" id="KW-1185">Reference proteome</keyword>
<proteinExistence type="predicted"/>
<dbReference type="AlphaFoldDB" id="A0A7W9TYA8"/>
<feature type="chain" id="PRO_5031232811" evidence="1">
    <location>
        <begin position="22"/>
        <end position="88"/>
    </location>
</feature>
<sequence length="88" mass="9086">MKIAIQAAIAATLLVSALAHAQSAPQAANQAGVAAQTANQVKTAGGAWVPPYGQPVAQKTRAQVYQELIQAENDGQLAYLDSVVYAHS</sequence>
<evidence type="ECO:0000313" key="2">
    <source>
        <dbReference type="EMBL" id="MBB6103637.1"/>
    </source>
</evidence>
<dbReference type="Proteomes" id="UP000571554">
    <property type="component" value="Unassembled WGS sequence"/>
</dbReference>
<dbReference type="InterPro" id="IPR025421">
    <property type="entry name" value="DUF4148"/>
</dbReference>
<evidence type="ECO:0000313" key="3">
    <source>
        <dbReference type="Proteomes" id="UP000571554"/>
    </source>
</evidence>
<reference evidence="2 3" key="1">
    <citation type="submission" date="2020-08" db="EMBL/GenBank/DDBJ databases">
        <title>Above-ground endophytic microbial communities from plants in different locations in the United States.</title>
        <authorList>
            <person name="Frank C."/>
        </authorList>
    </citation>
    <scope>NUCLEOTIDE SEQUENCE [LARGE SCALE GENOMIC DNA]</scope>
    <source>
        <strain evidence="2 3">WP4_2_2</strain>
    </source>
</reference>
<keyword evidence="1" id="KW-0732">Signal</keyword>
<feature type="signal peptide" evidence="1">
    <location>
        <begin position="1"/>
        <end position="21"/>
    </location>
</feature>
<accession>A0A7W9TYA8</accession>